<dbReference type="Gene3D" id="3.30.1490.20">
    <property type="entry name" value="ATP-grasp fold, A domain"/>
    <property type="match status" value="1"/>
</dbReference>
<keyword evidence="3" id="KW-0436">Ligase</keyword>
<dbReference type="Gene3D" id="3.30.470.20">
    <property type="entry name" value="ATP-grasp fold, B domain"/>
    <property type="match status" value="1"/>
</dbReference>
<keyword evidence="4" id="KW-1185">Reference proteome</keyword>
<dbReference type="GO" id="GO:0005524">
    <property type="term" value="F:ATP binding"/>
    <property type="evidence" value="ECO:0007669"/>
    <property type="project" value="UniProtKB-UniRule"/>
</dbReference>
<proteinExistence type="predicted"/>
<dbReference type="SUPFAM" id="SSF51735">
    <property type="entry name" value="NAD(P)-binding Rossmann-fold domains"/>
    <property type="match status" value="1"/>
</dbReference>
<dbReference type="PROSITE" id="PS50975">
    <property type="entry name" value="ATP_GRASP"/>
    <property type="match status" value="1"/>
</dbReference>
<dbReference type="SUPFAM" id="SSF56059">
    <property type="entry name" value="Glutathione synthetase ATP-binding domain-like"/>
    <property type="match status" value="1"/>
</dbReference>
<dbReference type="GO" id="GO:0016874">
    <property type="term" value="F:ligase activity"/>
    <property type="evidence" value="ECO:0007669"/>
    <property type="project" value="UniProtKB-KW"/>
</dbReference>
<dbReference type="EMBL" id="MVDE01000005">
    <property type="protein sequence ID" value="PKQ68101.1"/>
    <property type="molecule type" value="Genomic_DNA"/>
</dbReference>
<dbReference type="InterPro" id="IPR011761">
    <property type="entry name" value="ATP-grasp"/>
</dbReference>
<evidence type="ECO:0000259" key="2">
    <source>
        <dbReference type="PROSITE" id="PS50975"/>
    </source>
</evidence>
<reference evidence="3 4" key="1">
    <citation type="journal article" date="2017" name="Front. Microbiol.">
        <title>Labilibaculum manganireducens gen. nov., sp. nov. and Labilibaculum filiforme sp. nov., Novel Bacteroidetes Isolated from Subsurface Sediments of the Baltic Sea.</title>
        <authorList>
            <person name="Vandieken V."/>
            <person name="Marshall I.P."/>
            <person name="Niemann H."/>
            <person name="Engelen B."/>
            <person name="Cypionka H."/>
        </authorList>
    </citation>
    <scope>NUCLEOTIDE SEQUENCE [LARGE SCALE GENOMIC DNA]</scope>
    <source>
        <strain evidence="3 4">59.10-2M</strain>
    </source>
</reference>
<dbReference type="InterPro" id="IPR013815">
    <property type="entry name" value="ATP_grasp_subdomain_1"/>
</dbReference>
<evidence type="ECO:0000256" key="1">
    <source>
        <dbReference type="PROSITE-ProRule" id="PRU00409"/>
    </source>
</evidence>
<dbReference type="InterPro" id="IPR016102">
    <property type="entry name" value="Succinyl-CoA_synth-like"/>
</dbReference>
<dbReference type="Pfam" id="PF13380">
    <property type="entry name" value="CoA_binding_2"/>
    <property type="match status" value="1"/>
</dbReference>
<dbReference type="SMART" id="SM00881">
    <property type="entry name" value="CoA_binding"/>
    <property type="match status" value="1"/>
</dbReference>
<evidence type="ECO:0000313" key="4">
    <source>
        <dbReference type="Proteomes" id="UP000233618"/>
    </source>
</evidence>
<dbReference type="RefSeq" id="WP_101308735.1">
    <property type="nucleotide sequence ID" value="NZ_MVDE01000005.1"/>
</dbReference>
<dbReference type="Gene3D" id="3.40.50.720">
    <property type="entry name" value="NAD(P)-binding Rossmann-like Domain"/>
    <property type="match status" value="1"/>
</dbReference>
<comment type="caution">
    <text evidence="3">The sequence shown here is derived from an EMBL/GenBank/DDBJ whole genome shotgun (WGS) entry which is preliminary data.</text>
</comment>
<dbReference type="Pfam" id="PF13549">
    <property type="entry name" value="ATP-grasp_5"/>
    <property type="match status" value="1"/>
</dbReference>
<keyword evidence="1" id="KW-0067">ATP-binding</keyword>
<name>A0A2N3ICP8_9BACT</name>
<sequence length="685" mass="73696">MINEQLLNPKSIVVVGGSDDVQKPGGKVLKNLIDGNFKGDLYVSNPKMNEVQGVVSYKDLKDLPQADLAIIAIAAKFCPSTIKFLAEEKNTRAFIILSAGFSEENEEGEELEKEIVEIVNSVGGSLIGPNCVGVLNSNYNGVFTTPIPSLDSKGCDFISGSGATAVFIMESGVPKGLSFSSVYSVGNSAQMGVEEILKYMDENFNPETSSKVKLLYIENIDKPAMLLKHASSLIRKGCKIAAIKSGSSEAGSRAASSHTGALASPDVAVNALFKKAGIVRCKGRDELATVASIFMHPELKGKNIAVITHAGGPAVMLTDSLSNNGLDVPHIDGAKADALLEKLYAGSSVANPIDFLATGTAQQLGDIIDACENDFDNVDAMAVIFGSPGLFPVYDVYDLLHGKMKQCKKPIYPILPSIVNVKDEIEHFLAKGRINFPDEVVFGDALAKVYNTPKPQAEEIEMPEIDKLAIRRIIDEAENGYLSPEQLHNLLDAAGINRAKEGVADTEDEIAAMAKEIGFPLVMKVVGPVHKSDVGGVTLNVKDEKTVRSEFRRMMQIKDTYAVMLAQMLKGTEVFIGAKREEKFGHMVLCGLGGIFIEVLKDVKASLAPIAKQEAHDMIQGLKSYGIIKGVRGQEPVNEDEFADAITRVAALMKVAPEIFEMDLNPLLGNKEAVVAVDARIRIEK</sequence>
<dbReference type="PANTHER" id="PTHR42793:SF1">
    <property type="entry name" value="PEPTIDYL-LYSINE N-ACETYLTRANSFERASE PATZ"/>
    <property type="match status" value="1"/>
</dbReference>
<dbReference type="AlphaFoldDB" id="A0A2N3ICP8"/>
<dbReference type="InterPro" id="IPR003781">
    <property type="entry name" value="CoA-bd"/>
</dbReference>
<dbReference type="Proteomes" id="UP000233618">
    <property type="component" value="Unassembled WGS sequence"/>
</dbReference>
<dbReference type="SUPFAM" id="SSF52210">
    <property type="entry name" value="Succinyl-CoA synthetase domains"/>
    <property type="match status" value="2"/>
</dbReference>
<organism evidence="3 4">
    <name type="scientific">Labilibaculum manganireducens</name>
    <dbReference type="NCBI Taxonomy" id="1940525"/>
    <lineage>
        <taxon>Bacteria</taxon>
        <taxon>Pseudomonadati</taxon>
        <taxon>Bacteroidota</taxon>
        <taxon>Bacteroidia</taxon>
        <taxon>Marinilabiliales</taxon>
        <taxon>Marinifilaceae</taxon>
        <taxon>Labilibaculum</taxon>
    </lineage>
</organism>
<dbReference type="GO" id="GO:0046872">
    <property type="term" value="F:metal ion binding"/>
    <property type="evidence" value="ECO:0007669"/>
    <property type="project" value="InterPro"/>
</dbReference>
<dbReference type="InterPro" id="IPR036291">
    <property type="entry name" value="NAD(P)-bd_dom_sf"/>
</dbReference>
<gene>
    <name evidence="3" type="ORF">BZG01_04925</name>
</gene>
<evidence type="ECO:0000313" key="3">
    <source>
        <dbReference type="EMBL" id="PKQ68101.1"/>
    </source>
</evidence>
<dbReference type="Gene3D" id="3.40.50.261">
    <property type="entry name" value="Succinyl-CoA synthetase domains"/>
    <property type="match status" value="2"/>
</dbReference>
<accession>A0A2N3ICP8</accession>
<protein>
    <submittedName>
        <fullName evidence="3">CoA ligase</fullName>
    </submittedName>
</protein>
<feature type="domain" description="ATP-grasp" evidence="2">
    <location>
        <begin position="488"/>
        <end position="524"/>
    </location>
</feature>
<keyword evidence="1" id="KW-0547">Nucleotide-binding</keyword>
<dbReference type="InterPro" id="IPR032875">
    <property type="entry name" value="Succ_CoA_lig_flav_dom"/>
</dbReference>
<dbReference type="PANTHER" id="PTHR42793">
    <property type="entry name" value="COA BINDING DOMAIN CONTAINING PROTEIN"/>
    <property type="match status" value="1"/>
</dbReference>
<dbReference type="Pfam" id="PF13607">
    <property type="entry name" value="Succ_CoA_lig"/>
    <property type="match status" value="1"/>
</dbReference>